<dbReference type="AlphaFoldDB" id="A0A140DRW3"/>
<dbReference type="Pfam" id="PF01380">
    <property type="entry name" value="SIS"/>
    <property type="match status" value="2"/>
</dbReference>
<dbReference type="PROSITE" id="PS51464">
    <property type="entry name" value="SIS"/>
    <property type="match status" value="1"/>
</dbReference>
<dbReference type="InterPro" id="IPR035466">
    <property type="entry name" value="GlmS/AgaS_SIS"/>
</dbReference>
<dbReference type="GO" id="GO:0006002">
    <property type="term" value="P:fructose 6-phosphate metabolic process"/>
    <property type="evidence" value="ECO:0007669"/>
    <property type="project" value="TreeGrafter"/>
</dbReference>
<dbReference type="PANTHER" id="PTHR10937">
    <property type="entry name" value="GLUCOSAMINE--FRUCTOSE-6-PHOSPHATE AMINOTRANSFERASE, ISOMERIZING"/>
    <property type="match status" value="1"/>
</dbReference>
<evidence type="ECO:0000313" key="6">
    <source>
        <dbReference type="Proteomes" id="UP000186758"/>
    </source>
</evidence>
<organism evidence="3 5">
    <name type="scientific">Faecalibaculum rodentium</name>
    <dbReference type="NCBI Taxonomy" id="1702221"/>
    <lineage>
        <taxon>Bacteria</taxon>
        <taxon>Bacillati</taxon>
        <taxon>Bacillota</taxon>
        <taxon>Erysipelotrichia</taxon>
        <taxon>Erysipelotrichales</taxon>
        <taxon>Erysipelotrichaceae</taxon>
        <taxon>Faecalibaculum</taxon>
    </lineage>
</organism>
<dbReference type="InterPro" id="IPR046348">
    <property type="entry name" value="SIS_dom_sf"/>
</dbReference>
<dbReference type="Proteomes" id="UP000186758">
    <property type="component" value="Unassembled WGS sequence"/>
</dbReference>
<sequence>MKRTMQDYIQESAETCRRLLEDDALCAPVVDLCRQKKPETIWLVASGSSYNACVCAQPYMERWMDSKVELMTPFTALYYTPAIREDDLVLVITQSGLSTNAIAVLDSLQDRENVICLTGNRESDVKDHTACVLEYGVGEELVGYVTKGVSTLCLYLMRVAQILADRPLEEFYTALETFRHTVTTTEGFVKRHFRALSSMQTVYCLGAKNSAGVAMEAALKIGETVHVPAFFYEAEEFIHGPNLQLTPNYTMFFFDSNDRASHRIQAIWESACLISDRAYLITMDPDRKDQNNVLFMDPAVSPLFTSFAALPFAQLVSAEISGVLHSTMQHPLLKQFKEHTSAKTENFVNYDGDEA</sequence>
<dbReference type="GO" id="GO:0006047">
    <property type="term" value="P:UDP-N-acetylglucosamine metabolic process"/>
    <property type="evidence" value="ECO:0007669"/>
    <property type="project" value="TreeGrafter"/>
</dbReference>
<dbReference type="SUPFAM" id="SSF53697">
    <property type="entry name" value="SIS domain"/>
    <property type="match status" value="1"/>
</dbReference>
<dbReference type="EMBL" id="CP011391">
    <property type="protein sequence ID" value="AMK53390.1"/>
    <property type="molecule type" value="Genomic_DNA"/>
</dbReference>
<dbReference type="KEGG" id="fro:AALO17_02560"/>
<name>A0A140DRW3_9FIRM</name>
<evidence type="ECO:0000313" key="4">
    <source>
        <dbReference type="EMBL" id="OLU45445.1"/>
    </source>
</evidence>
<evidence type="ECO:0000313" key="3">
    <source>
        <dbReference type="EMBL" id="AMK53390.1"/>
    </source>
</evidence>
<accession>A0A140DRW3</accession>
<dbReference type="EMBL" id="MPJZ01000050">
    <property type="protein sequence ID" value="OLU45445.1"/>
    <property type="molecule type" value="Genomic_DNA"/>
</dbReference>
<evidence type="ECO:0000259" key="2">
    <source>
        <dbReference type="PROSITE" id="PS51464"/>
    </source>
</evidence>
<dbReference type="GeneID" id="78477141"/>
<dbReference type="Gene3D" id="3.40.50.10490">
    <property type="entry name" value="Glucose-6-phosphate isomerase like protein, domain 1"/>
    <property type="match status" value="2"/>
</dbReference>
<dbReference type="CDD" id="cd05008">
    <property type="entry name" value="SIS_GlmS_GlmD_1"/>
    <property type="match status" value="1"/>
</dbReference>
<dbReference type="GO" id="GO:0097367">
    <property type="term" value="F:carbohydrate derivative binding"/>
    <property type="evidence" value="ECO:0007669"/>
    <property type="project" value="InterPro"/>
</dbReference>
<feature type="domain" description="SIS" evidence="2">
    <location>
        <begin position="29"/>
        <end position="169"/>
    </location>
</feature>
<keyword evidence="1" id="KW-0677">Repeat</keyword>
<proteinExistence type="predicted"/>
<dbReference type="STRING" id="1702221.AALO17_02560"/>
<dbReference type="PATRIC" id="fig|1702221.3.peg.243"/>
<dbReference type="GO" id="GO:0006487">
    <property type="term" value="P:protein N-linked glycosylation"/>
    <property type="evidence" value="ECO:0007669"/>
    <property type="project" value="TreeGrafter"/>
</dbReference>
<dbReference type="PANTHER" id="PTHR10937:SF17">
    <property type="entry name" value="GLUCOSAMINE-FRUCTOSE-6-PHOSPHATE AMINOTRANSFERASE"/>
    <property type="match status" value="1"/>
</dbReference>
<dbReference type="GO" id="GO:0004360">
    <property type="term" value="F:glutamine-fructose-6-phosphate transaminase (isomerizing) activity"/>
    <property type="evidence" value="ECO:0007669"/>
    <property type="project" value="TreeGrafter"/>
</dbReference>
<protein>
    <recommendedName>
        <fullName evidence="2">SIS domain-containing protein</fullName>
    </recommendedName>
</protein>
<gene>
    <name evidence="3" type="ORF">AALO17_02560</name>
    <name evidence="4" type="ORF">BO223_04945</name>
</gene>
<reference evidence="3 5" key="1">
    <citation type="journal article" date="2016" name="Gut Pathog.">
        <title>Whole genome sequencing of "Faecalibaculum rodentium" ALO17, isolated from C57BL/6J laboratory mouse feces.</title>
        <authorList>
            <person name="Lim S."/>
            <person name="Chang D.H."/>
            <person name="Ahn S."/>
            <person name="Kim B.C."/>
        </authorList>
    </citation>
    <scope>NUCLEOTIDE SEQUENCE [LARGE SCALE GENOMIC DNA]</scope>
    <source>
        <strain evidence="3 5">Alo17</strain>
    </source>
</reference>
<dbReference type="InterPro" id="IPR001347">
    <property type="entry name" value="SIS_dom"/>
</dbReference>
<dbReference type="Proteomes" id="UP000069771">
    <property type="component" value="Chromosome"/>
</dbReference>
<keyword evidence="5" id="KW-1185">Reference proteome</keyword>
<dbReference type="RefSeq" id="WP_067554445.1">
    <property type="nucleotide sequence ID" value="NZ_CAKOCV010000039.1"/>
</dbReference>
<reference evidence="4 6" key="2">
    <citation type="submission" date="2016-11" db="EMBL/GenBank/DDBJ databases">
        <title>Description of two novel members of the family Erysipelotrichaceae: Ileibacterium lipovorans gen. nov., sp. nov. and Dubosiella newyorkensis, gen. nov., sp. nov.</title>
        <authorList>
            <person name="Cox L.M."/>
            <person name="Sohn J."/>
            <person name="Tyrrell K.L."/>
            <person name="Citron D.M."/>
            <person name="Lawson P.A."/>
            <person name="Patel N.B."/>
            <person name="Iizumi T."/>
            <person name="Perez-Perez G.I."/>
            <person name="Goldstein E.J."/>
            <person name="Blaser M.J."/>
        </authorList>
    </citation>
    <scope>NUCLEOTIDE SEQUENCE [LARGE SCALE GENOMIC DNA]</scope>
    <source>
        <strain evidence="4 6">NYU-BL-K8</strain>
    </source>
</reference>
<evidence type="ECO:0000313" key="5">
    <source>
        <dbReference type="Proteomes" id="UP000069771"/>
    </source>
</evidence>
<dbReference type="OrthoDB" id="5150296at2"/>
<evidence type="ECO:0000256" key="1">
    <source>
        <dbReference type="ARBA" id="ARBA00022737"/>
    </source>
</evidence>